<dbReference type="GO" id="GO:0009523">
    <property type="term" value="C:photosystem II"/>
    <property type="evidence" value="ECO:0007669"/>
    <property type="project" value="UniProtKB-KW"/>
</dbReference>
<proteinExistence type="predicted"/>
<keyword evidence="3" id="KW-0604">Photosystem II</keyword>
<dbReference type="Pfam" id="PF14870">
    <property type="entry name" value="PSII_BNR"/>
    <property type="match status" value="1"/>
</dbReference>
<evidence type="ECO:0000313" key="9">
    <source>
        <dbReference type="Proteomes" id="UP001368318"/>
    </source>
</evidence>
<dbReference type="InterPro" id="IPR015943">
    <property type="entry name" value="WD40/YVTN_repeat-like_dom_sf"/>
</dbReference>
<feature type="chain" id="PRO_5044713009" evidence="4">
    <location>
        <begin position="20"/>
        <end position="421"/>
    </location>
</feature>
<dbReference type="RefSeq" id="WP_338733196.1">
    <property type="nucleotide sequence ID" value="NZ_CP136924.1"/>
</dbReference>
<dbReference type="InterPro" id="IPR036278">
    <property type="entry name" value="Sialidase_sf"/>
</dbReference>
<sequence>MKPLHLILFLFSISLYSQTWQSTSIANNANNQRFDDVFFLNETTGWAANGYYAAVYKTTDGGVSWTEQLNESDLGGGYYFRNIEFLNDNIDFLGTLNGEFFKTTDGGQNWTEVSLSPNPQAICGLDAIGTTTIYGCGAYFTPAHIIKSTDSGDTWTVIDMSAYATALVEVLFQTEMLGYASGRNNTGGCILKTTDGGQSWTEIYNTNIPGEYVWKLQILDDSNIIFGAVSSVASNPGKLVKSLDNGNNWLSYDAPETDIQAVGFINANTGWMGGHNTGFHQTDDGGATWTDINIGSNLNRIFIINENLAYAAGTTIYKFTEETLNTNNHTFEDSKKLNIKLNENPVVSYLNLTIEFSDNDNILIELYDVNGRYIKQLNRDTNILAGTSKTYKFDVKNLSSGMYFVDVHNNFQRQSLKFIKK</sequence>
<dbReference type="PANTHER" id="PTHR47199">
    <property type="entry name" value="PHOTOSYSTEM II STABILITY/ASSEMBLY FACTOR HCF136, CHLOROPLASTIC"/>
    <property type="match status" value="1"/>
</dbReference>
<gene>
    <name evidence="8" type="ORF">R3L15_03240</name>
    <name evidence="7" type="ORF">R3L16_04155</name>
</gene>
<organism evidence="8">
    <name type="scientific">Mangrovimonas cancribranchiae</name>
    <dbReference type="NCBI Taxonomy" id="3080055"/>
    <lineage>
        <taxon>Bacteria</taxon>
        <taxon>Pseudomonadati</taxon>
        <taxon>Bacteroidota</taxon>
        <taxon>Flavobacteriia</taxon>
        <taxon>Flavobacteriales</taxon>
        <taxon>Flavobacteriaceae</taxon>
        <taxon>Mangrovimonas</taxon>
    </lineage>
</organism>
<dbReference type="InterPro" id="IPR026444">
    <property type="entry name" value="Secre_tail"/>
</dbReference>
<reference evidence="8 9" key="1">
    <citation type="submission" date="2023-10" db="EMBL/GenBank/DDBJ databases">
        <title>Culture-based analysis of two novel bacteria associated with mangrove crab gills.</title>
        <authorList>
            <person name="Yang X."/>
            <person name="Garuglieri E."/>
            <person name="Van Goethem M.W."/>
            <person name="Fusi M."/>
            <person name="Marasco R."/>
            <person name="Daffonchio D.G."/>
        </authorList>
    </citation>
    <scope>NUCLEOTIDE SEQUENCE</scope>
    <source>
        <strain evidence="8">UG2-1</strain>
        <strain evidence="7">UG2-2</strain>
        <strain evidence="9">UG2_2</strain>
    </source>
</reference>
<keyword evidence="2 4" id="KW-0732">Signal</keyword>
<feature type="signal peptide" evidence="4">
    <location>
        <begin position="1"/>
        <end position="19"/>
    </location>
</feature>
<evidence type="ECO:0000313" key="7">
    <source>
        <dbReference type="EMBL" id="WXA03687.1"/>
    </source>
</evidence>
<evidence type="ECO:0000256" key="4">
    <source>
        <dbReference type="SAM" id="SignalP"/>
    </source>
</evidence>
<dbReference type="Proteomes" id="UP001368318">
    <property type="component" value="Chromosome"/>
</dbReference>
<dbReference type="NCBIfam" id="TIGR04183">
    <property type="entry name" value="Por_Secre_tail"/>
    <property type="match status" value="1"/>
</dbReference>
<dbReference type="PANTHER" id="PTHR47199:SF2">
    <property type="entry name" value="PHOTOSYSTEM II STABILITY_ASSEMBLY FACTOR HCF136, CHLOROPLASTIC"/>
    <property type="match status" value="1"/>
</dbReference>
<dbReference type="SUPFAM" id="SSF50939">
    <property type="entry name" value="Sialidases"/>
    <property type="match status" value="1"/>
</dbReference>
<evidence type="ECO:0000256" key="3">
    <source>
        <dbReference type="ARBA" id="ARBA00023276"/>
    </source>
</evidence>
<dbReference type="Gene3D" id="2.130.10.10">
    <property type="entry name" value="YVTN repeat-like/Quinoprotein amine dehydrogenase"/>
    <property type="match status" value="2"/>
</dbReference>
<evidence type="ECO:0000259" key="5">
    <source>
        <dbReference type="Pfam" id="PF14870"/>
    </source>
</evidence>
<evidence type="ECO:0000259" key="6">
    <source>
        <dbReference type="Pfam" id="PF18962"/>
    </source>
</evidence>
<name>A0AAU6P8L9_9FLAO</name>
<keyword evidence="9" id="KW-1185">Reference proteome</keyword>
<dbReference type="EMBL" id="CP136924">
    <property type="protein sequence ID" value="WXA03687.1"/>
    <property type="molecule type" value="Genomic_DNA"/>
</dbReference>
<feature type="domain" description="Photosynthesis system II assembly factor Ycf48/Hcf136-like" evidence="5">
    <location>
        <begin position="17"/>
        <end position="156"/>
    </location>
</feature>
<feature type="domain" description="Secretion system C-terminal sorting" evidence="6">
    <location>
        <begin position="344"/>
        <end position="418"/>
    </location>
</feature>
<evidence type="ECO:0000256" key="2">
    <source>
        <dbReference type="ARBA" id="ARBA00022729"/>
    </source>
</evidence>
<dbReference type="InterPro" id="IPR028203">
    <property type="entry name" value="PSII_CF48-like_dom"/>
</dbReference>
<keyword evidence="1" id="KW-0602">Photosynthesis</keyword>
<evidence type="ECO:0000313" key="8">
    <source>
        <dbReference type="EMBL" id="WXA13891.1"/>
    </source>
</evidence>
<dbReference type="GO" id="GO:0015979">
    <property type="term" value="P:photosynthesis"/>
    <property type="evidence" value="ECO:0007669"/>
    <property type="project" value="UniProtKB-KW"/>
</dbReference>
<dbReference type="Pfam" id="PF18962">
    <property type="entry name" value="Por_Secre_tail"/>
    <property type="match status" value="1"/>
</dbReference>
<dbReference type="EMBL" id="CP136925">
    <property type="protein sequence ID" value="WXA13891.1"/>
    <property type="molecule type" value="Genomic_DNA"/>
</dbReference>
<evidence type="ECO:0000256" key="1">
    <source>
        <dbReference type="ARBA" id="ARBA00022531"/>
    </source>
</evidence>
<dbReference type="AlphaFoldDB" id="A0AAU6P8L9"/>
<dbReference type="CDD" id="cd15482">
    <property type="entry name" value="Sialidase_non-viral"/>
    <property type="match status" value="1"/>
</dbReference>
<protein>
    <submittedName>
        <fullName evidence="8">YCF48-related protein</fullName>
    </submittedName>
</protein>
<dbReference type="KEGG" id="mcaa:R3L15_03240"/>
<accession>A0AAU6P8L9</accession>